<evidence type="ECO:0000256" key="2">
    <source>
        <dbReference type="SAM" id="MobiDB-lite"/>
    </source>
</evidence>
<dbReference type="PANTHER" id="PTHR35153">
    <property type="entry name" value="COILED-COIL DOMAIN-CONTAINING PROTEIN 154"/>
    <property type="match status" value="1"/>
</dbReference>
<protein>
    <submittedName>
        <fullName evidence="3">Coiled-coil domain-containing protein domain-containing protein</fullName>
    </submittedName>
</protein>
<feature type="coiled-coil region" evidence="1">
    <location>
        <begin position="223"/>
        <end position="290"/>
    </location>
</feature>
<proteinExistence type="predicted"/>
<accession>A0AAD4N691</accession>
<dbReference type="EMBL" id="JAKKPZ010000017">
    <property type="protein sequence ID" value="KAI1712728.1"/>
    <property type="molecule type" value="Genomic_DNA"/>
</dbReference>
<name>A0AAD4N691_9BILA</name>
<reference evidence="3" key="1">
    <citation type="submission" date="2022-01" db="EMBL/GenBank/DDBJ databases">
        <title>Genome Sequence Resource for Two Populations of Ditylenchus destructor, the Migratory Endoparasitic Phytonematode.</title>
        <authorList>
            <person name="Zhang H."/>
            <person name="Lin R."/>
            <person name="Xie B."/>
        </authorList>
    </citation>
    <scope>NUCLEOTIDE SEQUENCE</scope>
    <source>
        <strain evidence="3">BazhouSP</strain>
    </source>
</reference>
<gene>
    <name evidence="3" type="ORF">DdX_09352</name>
</gene>
<keyword evidence="4" id="KW-1185">Reference proteome</keyword>
<dbReference type="Proteomes" id="UP001201812">
    <property type="component" value="Unassembled WGS sequence"/>
</dbReference>
<organism evidence="3 4">
    <name type="scientific">Ditylenchus destructor</name>
    <dbReference type="NCBI Taxonomy" id="166010"/>
    <lineage>
        <taxon>Eukaryota</taxon>
        <taxon>Metazoa</taxon>
        <taxon>Ecdysozoa</taxon>
        <taxon>Nematoda</taxon>
        <taxon>Chromadorea</taxon>
        <taxon>Rhabditida</taxon>
        <taxon>Tylenchina</taxon>
        <taxon>Tylenchomorpha</taxon>
        <taxon>Sphaerularioidea</taxon>
        <taxon>Anguinidae</taxon>
        <taxon>Anguininae</taxon>
        <taxon>Ditylenchus</taxon>
    </lineage>
</organism>
<evidence type="ECO:0000313" key="3">
    <source>
        <dbReference type="EMBL" id="KAI1712728.1"/>
    </source>
</evidence>
<comment type="caution">
    <text evidence="3">The sequence shown here is derived from an EMBL/GenBank/DDBJ whole genome shotgun (WGS) entry which is preliminary data.</text>
</comment>
<dbReference type="PANTHER" id="PTHR35153:SF1">
    <property type="entry name" value="COILED-COIL DOMAIN-CONTAINING PROTEIN 154"/>
    <property type="match status" value="1"/>
</dbReference>
<dbReference type="AlphaFoldDB" id="A0AAD4N691"/>
<dbReference type="InterPro" id="IPR029512">
    <property type="entry name" value="CCDC154"/>
</dbReference>
<feature type="region of interest" description="Disordered" evidence="2">
    <location>
        <begin position="1"/>
        <end position="26"/>
    </location>
</feature>
<keyword evidence="1" id="KW-0175">Coiled coil</keyword>
<evidence type="ECO:0000256" key="1">
    <source>
        <dbReference type="SAM" id="Coils"/>
    </source>
</evidence>
<feature type="coiled-coil region" evidence="1">
    <location>
        <begin position="40"/>
        <end position="92"/>
    </location>
</feature>
<sequence>MSLRGARDTARDIILGAEPSGRAPRQSREAVAVPLTRSNSAQNLRAMNNLQSQLEQVRRQQADVLNANEVARRRLEANQEALSQRLASTVENVASRQDMEQLMRSLGNFESKVGLFAQELANIKGSVDRQAGDIMTINNEVKNRPVTDPKLTASTQLLEQRLRELHNQLIQMKLSVDTEIADRVKANQSQADLIARLQEYIRQQEASKNDILANIARKNDLDKERLSDETKRLNDRIQLISIEVTKNMNEREQKLREDLTQKYNAVQESVKNQLDSRLKYENEVQRKNDERYRGHNQLIDDLRGLLQQDRTKSRDRFQRVNEALAALEHHLELGNRKMDKIINAEIQSRKLHEKGLLGKVDDLEVRLNNYLNSLAKTVEDVRAGVDNIKIPVLDTDALRRDMEAIASDKTKMSMEGLLKLEERISRIQYALNRDRRELHHRLGGAIEKEISKRLKKQVEKLDILMQDIEGTQSKIRDKVERQIPEDLGELAAKVDNLKSQMTLRIDSEEEERYLAIKELQEAYGKIASGARGEPGGPGASTGPVTSTSLKRDIEECKVAIKKLAESVTTVKNVLDRKVQEEIRKREQDVEVLSSRLDSLTIQGLQQLHH</sequence>
<evidence type="ECO:0000313" key="4">
    <source>
        <dbReference type="Proteomes" id="UP001201812"/>
    </source>
</evidence>
<feature type="compositionally biased region" description="Basic and acidic residues" evidence="2">
    <location>
        <begin position="1"/>
        <end position="11"/>
    </location>
</feature>